<protein>
    <submittedName>
        <fullName evidence="1">Uncharacterized protein</fullName>
    </submittedName>
</protein>
<sequence length="112" mass="12161">MNDVEGTLLPISEGADEGTVEAQVAWPTDLYREAGVSNIFVLSDDGQGLYLALGHIPPFAGKPSPKITVTPNVRGSVYLTYKNAGELGELLTAAYQRKKQEVERQRQQGEAK</sequence>
<evidence type="ECO:0000313" key="1">
    <source>
        <dbReference type="EMBL" id="OBK13700.1"/>
    </source>
</evidence>
<comment type="caution">
    <text evidence="1">The sequence shown here is derived from an EMBL/GenBank/DDBJ whole genome shotgun (WGS) entry which is preliminary data.</text>
</comment>
<keyword evidence="2" id="KW-1185">Reference proteome</keyword>
<reference evidence="1 2" key="1">
    <citation type="submission" date="2016-06" db="EMBL/GenBank/DDBJ databases">
        <authorList>
            <person name="Kjaerup R.B."/>
            <person name="Dalgaard T.S."/>
            <person name="Juul-Madsen H.R."/>
        </authorList>
    </citation>
    <scope>NUCLEOTIDE SEQUENCE [LARGE SCALE GENOMIC DNA]</scope>
    <source>
        <strain evidence="1 2">1245139.5</strain>
    </source>
</reference>
<dbReference type="AlphaFoldDB" id="A0A1A3MX90"/>
<name>A0A1A3MX90_MYCAS</name>
<organism evidence="1 2">
    <name type="scientific">Mycobacterium asiaticum</name>
    <dbReference type="NCBI Taxonomy" id="1790"/>
    <lineage>
        <taxon>Bacteria</taxon>
        <taxon>Bacillati</taxon>
        <taxon>Actinomycetota</taxon>
        <taxon>Actinomycetes</taxon>
        <taxon>Mycobacteriales</taxon>
        <taxon>Mycobacteriaceae</taxon>
        <taxon>Mycobacterium</taxon>
    </lineage>
</organism>
<dbReference type="RefSeq" id="WP_065159884.1">
    <property type="nucleotide sequence ID" value="NZ_LZLQ01000111.1"/>
</dbReference>
<gene>
    <name evidence="1" type="ORF">A5636_01725</name>
</gene>
<dbReference type="Proteomes" id="UP000093629">
    <property type="component" value="Unassembled WGS sequence"/>
</dbReference>
<accession>A0A1A3MX90</accession>
<evidence type="ECO:0000313" key="2">
    <source>
        <dbReference type="Proteomes" id="UP000093629"/>
    </source>
</evidence>
<proteinExistence type="predicted"/>
<dbReference type="EMBL" id="LZLQ01000111">
    <property type="protein sequence ID" value="OBK13700.1"/>
    <property type="molecule type" value="Genomic_DNA"/>
</dbReference>
<dbReference type="OrthoDB" id="9965141at2"/>